<evidence type="ECO:0000256" key="3">
    <source>
        <dbReference type="ARBA" id="ARBA00022989"/>
    </source>
</evidence>
<dbReference type="EMBL" id="CP090614">
    <property type="protein sequence ID" value="UTT84072.1"/>
    <property type="molecule type" value="Genomic_DNA"/>
</dbReference>
<feature type="domain" description="O-antigen ligase-related" evidence="6">
    <location>
        <begin position="186"/>
        <end position="334"/>
    </location>
</feature>
<feature type="transmembrane region" description="Helical" evidence="5">
    <location>
        <begin position="68"/>
        <end position="86"/>
    </location>
</feature>
<keyword evidence="8" id="KW-1185">Reference proteome</keyword>
<feature type="transmembrane region" description="Helical" evidence="5">
    <location>
        <begin position="177"/>
        <end position="193"/>
    </location>
</feature>
<gene>
    <name evidence="7" type="ORF">LZI70_10320</name>
</gene>
<proteinExistence type="predicted"/>
<keyword evidence="3 5" id="KW-1133">Transmembrane helix</keyword>
<accession>A0ABY5G2G2</accession>
<evidence type="ECO:0000259" key="6">
    <source>
        <dbReference type="Pfam" id="PF04932"/>
    </source>
</evidence>
<reference evidence="7" key="1">
    <citation type="submission" date="2022-01" db="EMBL/GenBank/DDBJ databases">
        <title>Alginate degradation mechanism of Vibrio pelagius WXL662.</title>
        <authorList>
            <person name="He X."/>
        </authorList>
    </citation>
    <scope>NUCLEOTIDE SEQUENCE</scope>
    <source>
        <strain evidence="7">WXL662</strain>
    </source>
</reference>
<evidence type="ECO:0000256" key="4">
    <source>
        <dbReference type="ARBA" id="ARBA00023136"/>
    </source>
</evidence>
<evidence type="ECO:0000256" key="2">
    <source>
        <dbReference type="ARBA" id="ARBA00022692"/>
    </source>
</evidence>
<evidence type="ECO:0000256" key="5">
    <source>
        <dbReference type="SAM" id="Phobius"/>
    </source>
</evidence>
<dbReference type="RefSeq" id="WP_255230059.1">
    <property type="nucleotide sequence ID" value="NZ_CP090614.1"/>
</dbReference>
<dbReference type="Proteomes" id="UP001059120">
    <property type="component" value="Chromosome 1"/>
</dbReference>
<evidence type="ECO:0000256" key="1">
    <source>
        <dbReference type="ARBA" id="ARBA00004141"/>
    </source>
</evidence>
<feature type="transmembrane region" description="Helical" evidence="5">
    <location>
        <begin position="375"/>
        <end position="392"/>
    </location>
</feature>
<keyword evidence="7" id="KW-0436">Ligase</keyword>
<feature type="transmembrane region" description="Helical" evidence="5">
    <location>
        <begin position="118"/>
        <end position="139"/>
    </location>
</feature>
<dbReference type="InterPro" id="IPR007016">
    <property type="entry name" value="O-antigen_ligase-rel_domated"/>
</dbReference>
<comment type="subcellular location">
    <subcellularLocation>
        <location evidence="1">Membrane</location>
        <topology evidence="1">Multi-pass membrane protein</topology>
    </subcellularLocation>
</comment>
<feature type="transmembrane region" description="Helical" evidence="5">
    <location>
        <begin position="12"/>
        <end position="32"/>
    </location>
</feature>
<evidence type="ECO:0000313" key="7">
    <source>
        <dbReference type="EMBL" id="UTT84072.1"/>
    </source>
</evidence>
<dbReference type="PANTHER" id="PTHR37422">
    <property type="entry name" value="TEICHURONIC ACID BIOSYNTHESIS PROTEIN TUAE"/>
    <property type="match status" value="1"/>
</dbReference>
<keyword evidence="2 5" id="KW-0812">Transmembrane</keyword>
<feature type="transmembrane region" description="Helical" evidence="5">
    <location>
        <begin position="38"/>
        <end position="56"/>
    </location>
</feature>
<feature type="transmembrane region" description="Helical" evidence="5">
    <location>
        <begin position="199"/>
        <end position="216"/>
    </location>
</feature>
<feature type="transmembrane region" description="Helical" evidence="5">
    <location>
        <begin position="151"/>
        <end position="170"/>
    </location>
</feature>
<protein>
    <submittedName>
        <fullName evidence="7">O-antigen ligase family protein</fullName>
    </submittedName>
</protein>
<organism evidence="7 8">
    <name type="scientific">Vibrio pelagius</name>
    <dbReference type="NCBI Taxonomy" id="28169"/>
    <lineage>
        <taxon>Bacteria</taxon>
        <taxon>Pseudomonadati</taxon>
        <taxon>Pseudomonadota</taxon>
        <taxon>Gammaproteobacteria</taxon>
        <taxon>Vibrionales</taxon>
        <taxon>Vibrionaceae</taxon>
        <taxon>Vibrio</taxon>
    </lineage>
</organism>
<dbReference type="Pfam" id="PF04932">
    <property type="entry name" value="Wzy_C"/>
    <property type="match status" value="1"/>
</dbReference>
<feature type="transmembrane region" description="Helical" evidence="5">
    <location>
        <begin position="92"/>
        <end position="111"/>
    </location>
</feature>
<sequence length="398" mass="44705">MKNTFISGKSNKIINIIMLLPILWSFSAMLLYPDAKKHIVIVTILSSLVGLFAYGFKQIRENLIDNKILWIMVALLTASFIAKEYYGYSSSLIRAYAVLFLVFSLTPKAIILKIKNNIHYLILTGSVFSFGYTYTQTFIQELGRGWSINPIPYTTISASLAVASLCILFFNKESRINTLMFISFTLSFNPLIFGQTRGTALAFIIASLALVVYCYLMKKEIKSKLIITSVIIMSSLAINSSLIEHRVETTKIESGLIENGQLESSIGQRLQMWKAGLILIKDNPIWGHGDNHNSLKNTMAESGIISQSVVHYTHYHNQYIDSFAKYGVLGFSLVMIIYLMPFIMAYKSKSAPSITFVFVGLVFIVASLTDVPMSHAQSVIIYFILMFILNSNEAKKCK</sequence>
<keyword evidence="4 5" id="KW-0472">Membrane</keyword>
<name>A0ABY5G2G2_VIBPE</name>
<dbReference type="InterPro" id="IPR051533">
    <property type="entry name" value="WaaL-like"/>
</dbReference>
<dbReference type="GO" id="GO:0016874">
    <property type="term" value="F:ligase activity"/>
    <property type="evidence" value="ECO:0007669"/>
    <property type="project" value="UniProtKB-KW"/>
</dbReference>
<feature type="transmembrane region" description="Helical" evidence="5">
    <location>
        <begin position="323"/>
        <end position="344"/>
    </location>
</feature>
<dbReference type="PANTHER" id="PTHR37422:SF17">
    <property type="entry name" value="O-ANTIGEN LIGASE"/>
    <property type="match status" value="1"/>
</dbReference>
<evidence type="ECO:0000313" key="8">
    <source>
        <dbReference type="Proteomes" id="UP001059120"/>
    </source>
</evidence>